<dbReference type="GO" id="GO:0005829">
    <property type="term" value="C:cytosol"/>
    <property type="evidence" value="ECO:0007669"/>
    <property type="project" value="TreeGrafter"/>
</dbReference>
<feature type="domain" description="AAA+ ATPase" evidence="11">
    <location>
        <begin position="808"/>
        <end position="949"/>
    </location>
</feature>
<dbReference type="InterPro" id="IPR003960">
    <property type="entry name" value="ATPase_AAA_CS"/>
</dbReference>
<dbReference type="GO" id="GO:0005524">
    <property type="term" value="F:ATP binding"/>
    <property type="evidence" value="ECO:0007669"/>
    <property type="project" value="UniProtKB-KW"/>
</dbReference>
<evidence type="ECO:0000256" key="1">
    <source>
        <dbReference type="ARBA" id="ARBA00004370"/>
    </source>
</evidence>
<keyword evidence="7" id="KW-0472">Membrane</keyword>
<dbReference type="Pfam" id="PF23315">
    <property type="entry name" value="PEX6_4th"/>
    <property type="match status" value="1"/>
</dbReference>
<sequence>MSSFFFDTGEPIRSKWTTRQAADDHILLGSNLRNVVFPDGAGRLTVVVCPVDSSGDPFESAGLLCKASFSEEVLGHHISVPSSWVNKYPATFSRHGPSEILIRQELPVALTSLIATALSNEAYSMGQTKLESLLHDGEPILREGDVLELQSTSSNSSVLKYRLELLEPVRQGISRPGTTRLLLISSNGTEFFSPTANPGAVEGVETPDLNLEDTIEIDEGFLANSLFGSDYAASLLKDQDMSSEMQVKNGPSFRQDFSPRSLNQPLSLSHDLFTLYVRTADLGRIGILSGDWAIVGTEASRSRLVRLVANDTVVSSSGTICGSPLLLYNTFAEQNETSLPKWPKLKIRPSPFGSLNPAIPTARTLTVARVASPLSINRQFQPLFIDALKTYFEGGRRLVKQGDLLGVTIDTDLSRLSPDKEHANNDVRTIMDNSRPNEVIFFKVTNIEYDVISRPDISTSNGSVLGEFGCWVDSAVTRIVQTGVENSRIPGVRSYLNLGLGANLTSAEESYLLSPNSPFSKIYSMTLAALTQTAVDYDLQLSFLLKGGRGVGKFTVASWVAEHLGLHLFELDCYDVLGDTDTKTEATLRVRLDQAKECTPCLFVLRNLEALSQTTQAAEPGKAEPLVVVTLREFFGEMQSNWRLTGYPVVFLGTTTDRSNVPPGLLSSLKHEIDFEAPQEDERLEILQTLLANQTVAADVSLESLATQTAALLAGDLGDLVSRAKSASIERAAQNNSPFSSRVPITAADFEKALSKARESYSESIGAPKIPAVSWDDVGGLAHVKSDILDTIQLPLEHPELFADGLKKRSGILLYGPPGTGKTLIAKAVATSFSLNFFSVKGPELLNMYIGESEANVRRVFQRARDAKPCVIFFDELDSVAPKRGNHGDSGGVMDRIVSQLLAELDGMSGGQGGADVFVIGATNRPDLLDPALLRPGRFDRLLYLGVSDTHEAQLDILTALTRKFRLDPNLDLRTIAEQCPFNYTGADFYALSLMNEQPAHDGHPRPITPQYYLAELVTPDEILVYVSENDFTRALNSLVPSVSPAEMEHYAAVQKRFSQDKGSQQEQGEVQLD</sequence>
<gene>
    <name evidence="12" type="ORF">CVT26_006757</name>
</gene>
<dbReference type="InterPro" id="IPR047533">
    <property type="entry name" value="RecA-like_PEX6_r2"/>
</dbReference>
<accession>A0A409W6T1</accession>
<dbReference type="GO" id="GO:0005778">
    <property type="term" value="C:peroxisomal membrane"/>
    <property type="evidence" value="ECO:0007669"/>
    <property type="project" value="TreeGrafter"/>
</dbReference>
<dbReference type="FunFam" id="3.40.50.300:FF:000109">
    <property type="entry name" value="Peroxisomal biogenesis factor 6"/>
    <property type="match status" value="1"/>
</dbReference>
<evidence type="ECO:0000313" key="13">
    <source>
        <dbReference type="Proteomes" id="UP000284706"/>
    </source>
</evidence>
<evidence type="ECO:0000256" key="5">
    <source>
        <dbReference type="ARBA" id="ARBA00022801"/>
    </source>
</evidence>
<dbReference type="InterPro" id="IPR056995">
    <property type="entry name" value="PEX6_4th_dom"/>
</dbReference>
<evidence type="ECO:0000256" key="4">
    <source>
        <dbReference type="ARBA" id="ARBA00022741"/>
    </source>
</evidence>
<dbReference type="Pfam" id="PF00004">
    <property type="entry name" value="AAA"/>
    <property type="match status" value="2"/>
</dbReference>
<dbReference type="InterPro" id="IPR003959">
    <property type="entry name" value="ATPase_AAA_core"/>
</dbReference>
<proteinExistence type="inferred from homology"/>
<dbReference type="SUPFAM" id="SSF52540">
    <property type="entry name" value="P-loop containing nucleoside triphosphate hydrolases"/>
    <property type="match status" value="2"/>
</dbReference>
<dbReference type="InterPro" id="IPR027417">
    <property type="entry name" value="P-loop_NTPase"/>
</dbReference>
<dbReference type="STRING" id="231916.A0A409W6T1"/>
<keyword evidence="13" id="KW-1185">Reference proteome</keyword>
<keyword evidence="5" id="KW-0378">Hydrolase</keyword>
<dbReference type="PANTHER" id="PTHR23077:SF9">
    <property type="entry name" value="PEROXISOMAL ATPASE PEX6"/>
    <property type="match status" value="1"/>
</dbReference>
<dbReference type="InterPro" id="IPR050168">
    <property type="entry name" value="AAA_ATPase_domain"/>
</dbReference>
<protein>
    <recommendedName>
        <fullName evidence="8">Peroxisomal ATPase PEX6</fullName>
    </recommendedName>
    <alternativeName>
        <fullName evidence="9">Peroxin-6</fullName>
    </alternativeName>
</protein>
<dbReference type="GO" id="GO:0016558">
    <property type="term" value="P:protein import into peroxisome matrix"/>
    <property type="evidence" value="ECO:0007669"/>
    <property type="project" value="TreeGrafter"/>
</dbReference>
<evidence type="ECO:0000256" key="9">
    <source>
        <dbReference type="ARBA" id="ARBA00034920"/>
    </source>
</evidence>
<dbReference type="SMART" id="SM00382">
    <property type="entry name" value="AAA"/>
    <property type="match status" value="1"/>
</dbReference>
<reference evidence="12 13" key="1">
    <citation type="journal article" date="2018" name="Evol. Lett.">
        <title>Horizontal gene cluster transfer increased hallucinogenic mushroom diversity.</title>
        <authorList>
            <person name="Reynolds H.T."/>
            <person name="Vijayakumar V."/>
            <person name="Gluck-Thaler E."/>
            <person name="Korotkin H.B."/>
            <person name="Matheny P.B."/>
            <person name="Slot J.C."/>
        </authorList>
    </citation>
    <scope>NUCLEOTIDE SEQUENCE [LARGE SCALE GENOMIC DNA]</scope>
    <source>
        <strain evidence="12 13">SRW20</strain>
    </source>
</reference>
<dbReference type="EMBL" id="NHYE01005358">
    <property type="protein sequence ID" value="PPQ74175.1"/>
    <property type="molecule type" value="Genomic_DNA"/>
</dbReference>
<evidence type="ECO:0000256" key="3">
    <source>
        <dbReference type="ARBA" id="ARBA00022593"/>
    </source>
</evidence>
<dbReference type="PANTHER" id="PTHR23077">
    <property type="entry name" value="AAA-FAMILY ATPASE"/>
    <property type="match status" value="1"/>
</dbReference>
<evidence type="ECO:0000256" key="6">
    <source>
        <dbReference type="ARBA" id="ARBA00022840"/>
    </source>
</evidence>
<dbReference type="PROSITE" id="PS00674">
    <property type="entry name" value="AAA"/>
    <property type="match status" value="1"/>
</dbReference>
<dbReference type="Gene3D" id="3.40.50.300">
    <property type="entry name" value="P-loop containing nucleotide triphosphate hydrolases"/>
    <property type="match status" value="2"/>
</dbReference>
<dbReference type="OrthoDB" id="5553750at2759"/>
<dbReference type="AlphaFoldDB" id="A0A409W6T1"/>
<dbReference type="Gene3D" id="1.10.8.60">
    <property type="match status" value="2"/>
</dbReference>
<evidence type="ECO:0000313" key="12">
    <source>
        <dbReference type="EMBL" id="PPQ74175.1"/>
    </source>
</evidence>
<evidence type="ECO:0000256" key="2">
    <source>
        <dbReference type="ARBA" id="ARBA00006914"/>
    </source>
</evidence>
<dbReference type="CDD" id="cd19527">
    <property type="entry name" value="RecA-like_PEX6_r2"/>
    <property type="match status" value="1"/>
</dbReference>
<dbReference type="InterPro" id="IPR003593">
    <property type="entry name" value="AAA+_ATPase"/>
</dbReference>
<dbReference type="GO" id="GO:0016887">
    <property type="term" value="F:ATP hydrolysis activity"/>
    <property type="evidence" value="ECO:0007669"/>
    <property type="project" value="InterPro"/>
</dbReference>
<evidence type="ECO:0000256" key="10">
    <source>
        <dbReference type="ARBA" id="ARBA00048778"/>
    </source>
</evidence>
<comment type="catalytic activity">
    <reaction evidence="10">
        <text>ATP + H2O = ADP + phosphate + H(+)</text>
        <dbReference type="Rhea" id="RHEA:13065"/>
        <dbReference type="ChEBI" id="CHEBI:15377"/>
        <dbReference type="ChEBI" id="CHEBI:15378"/>
        <dbReference type="ChEBI" id="CHEBI:30616"/>
        <dbReference type="ChEBI" id="CHEBI:43474"/>
        <dbReference type="ChEBI" id="CHEBI:456216"/>
    </reaction>
    <physiologicalReaction direction="left-to-right" evidence="10">
        <dbReference type="Rhea" id="RHEA:13066"/>
    </physiologicalReaction>
</comment>
<comment type="subcellular location">
    <subcellularLocation>
        <location evidence="1">Membrane</location>
    </subcellularLocation>
</comment>
<dbReference type="Proteomes" id="UP000284706">
    <property type="component" value="Unassembled WGS sequence"/>
</dbReference>
<evidence type="ECO:0000259" key="11">
    <source>
        <dbReference type="SMART" id="SM00382"/>
    </source>
</evidence>
<dbReference type="InParanoid" id="A0A409W6T1"/>
<evidence type="ECO:0000256" key="8">
    <source>
        <dbReference type="ARBA" id="ARBA00034811"/>
    </source>
</evidence>
<evidence type="ECO:0000256" key="7">
    <source>
        <dbReference type="ARBA" id="ARBA00023136"/>
    </source>
</evidence>
<keyword evidence="3" id="KW-0962">Peroxisome biogenesis</keyword>
<organism evidence="12 13">
    <name type="scientific">Gymnopilus dilepis</name>
    <dbReference type="NCBI Taxonomy" id="231916"/>
    <lineage>
        <taxon>Eukaryota</taxon>
        <taxon>Fungi</taxon>
        <taxon>Dikarya</taxon>
        <taxon>Basidiomycota</taxon>
        <taxon>Agaricomycotina</taxon>
        <taxon>Agaricomycetes</taxon>
        <taxon>Agaricomycetidae</taxon>
        <taxon>Agaricales</taxon>
        <taxon>Agaricineae</taxon>
        <taxon>Hymenogastraceae</taxon>
        <taxon>Gymnopilus</taxon>
    </lineage>
</organism>
<keyword evidence="6" id="KW-0067">ATP-binding</keyword>
<keyword evidence="4" id="KW-0547">Nucleotide-binding</keyword>
<comment type="caution">
    <text evidence="12">The sequence shown here is derived from an EMBL/GenBank/DDBJ whole genome shotgun (WGS) entry which is preliminary data.</text>
</comment>
<comment type="similarity">
    <text evidence="2">Belongs to the AAA ATPase family.</text>
</comment>
<name>A0A409W6T1_9AGAR</name>